<evidence type="ECO:0000313" key="3">
    <source>
        <dbReference type="WBParaSite" id="Pan_g9333.t1"/>
    </source>
</evidence>
<dbReference type="GO" id="GO:0008344">
    <property type="term" value="P:adult locomotory behavior"/>
    <property type="evidence" value="ECO:0007669"/>
    <property type="project" value="TreeGrafter"/>
</dbReference>
<dbReference type="Gene3D" id="3.30.710.10">
    <property type="entry name" value="Potassium Channel Kv1.1, Chain A"/>
    <property type="match status" value="1"/>
</dbReference>
<feature type="domain" description="BTB" evidence="1">
    <location>
        <begin position="34"/>
        <end position="101"/>
    </location>
</feature>
<dbReference type="AlphaFoldDB" id="A0A7E4WDH6"/>
<dbReference type="SUPFAM" id="SSF54695">
    <property type="entry name" value="POZ domain"/>
    <property type="match status" value="1"/>
</dbReference>
<protein>
    <submittedName>
        <fullName evidence="3">BTB domain-containing protein</fullName>
    </submittedName>
</protein>
<name>A0A7E4WDH6_PANRE</name>
<dbReference type="Gene3D" id="2.60.120.260">
    <property type="entry name" value="Galactose-binding domain-like"/>
    <property type="match status" value="1"/>
</dbReference>
<dbReference type="InterPro" id="IPR052407">
    <property type="entry name" value="BTB_POZ_domain_cont_9"/>
</dbReference>
<dbReference type="SUPFAM" id="SSF49785">
    <property type="entry name" value="Galactose-binding domain-like"/>
    <property type="match status" value="1"/>
</dbReference>
<dbReference type="GO" id="GO:0048512">
    <property type="term" value="P:circadian behavior"/>
    <property type="evidence" value="ECO:0007669"/>
    <property type="project" value="TreeGrafter"/>
</dbReference>
<sequence length="525" mass="60135">MDRNRLLGITAVDISDENGVKAGTTDGIIANGGSDVTIVVDNVELPAHRDILVQRCRYFEALFNSGMIEATSKRIEIRETSIDGFKSVLRYIYTGDVKFTSINSTFDALRLAQMYEFEREFEDIAVDFLKKACTDNNVCFIFNEAILLSLDALTDFTIEYMNIISYNTRKCENFDQLSLDALNEIITRVAFCVPDIELFHSVVGWMKVNPSKSAAFTDILENVILDSITVKEMTALPSDVLKAVVQLIQQRKTAGKTYCFKNKNVAALKYGAKVLTGGTTSFFEENAKEVSNLTNEFSDEGILIDLGHRFKLNSFELHLNDEDTVRSYFYWIDVSEDNINWNRVIDHSKYPSHRLQKLYFEPRPVRFVRIYGRAPRDCVFEIARFCAFYTTELFEVDSKTTLRIPSDSVTLHESNIRFESLEGPFDAYFDYGPNVYKIGLLLQLSQPYLIDSVAFKVIERDAHAFRYIVEISTDLICWTRVFHGESKGSCYFKKQPVVFVKITGIFNDKNDRFDRVFLDCPAITK</sequence>
<dbReference type="SMART" id="SM00225">
    <property type="entry name" value="BTB"/>
    <property type="match status" value="1"/>
</dbReference>
<dbReference type="InterPro" id="IPR008979">
    <property type="entry name" value="Galactose-bd-like_sf"/>
</dbReference>
<reference evidence="2" key="1">
    <citation type="journal article" date="2013" name="Genetics">
        <title>The draft genome and transcriptome of Panagrellus redivivus are shaped by the harsh demands of a free-living lifestyle.</title>
        <authorList>
            <person name="Srinivasan J."/>
            <person name="Dillman A.R."/>
            <person name="Macchietto M.G."/>
            <person name="Heikkinen L."/>
            <person name="Lakso M."/>
            <person name="Fracchia K.M."/>
            <person name="Antoshechkin I."/>
            <person name="Mortazavi A."/>
            <person name="Wong G."/>
            <person name="Sternberg P.W."/>
        </authorList>
    </citation>
    <scope>NUCLEOTIDE SEQUENCE [LARGE SCALE GENOMIC DNA]</scope>
    <source>
        <strain evidence="2">MT8872</strain>
    </source>
</reference>
<dbReference type="InterPro" id="IPR000210">
    <property type="entry name" value="BTB/POZ_dom"/>
</dbReference>
<evidence type="ECO:0000313" key="2">
    <source>
        <dbReference type="Proteomes" id="UP000492821"/>
    </source>
</evidence>
<accession>A0A7E4WDH6</accession>
<reference evidence="3" key="2">
    <citation type="submission" date="2020-10" db="UniProtKB">
        <authorList>
            <consortium name="WormBaseParasite"/>
        </authorList>
    </citation>
    <scope>IDENTIFICATION</scope>
</reference>
<organism evidence="2 3">
    <name type="scientific">Panagrellus redivivus</name>
    <name type="common">Microworm</name>
    <dbReference type="NCBI Taxonomy" id="6233"/>
    <lineage>
        <taxon>Eukaryota</taxon>
        <taxon>Metazoa</taxon>
        <taxon>Ecdysozoa</taxon>
        <taxon>Nematoda</taxon>
        <taxon>Chromadorea</taxon>
        <taxon>Rhabditida</taxon>
        <taxon>Tylenchina</taxon>
        <taxon>Panagrolaimomorpha</taxon>
        <taxon>Panagrolaimoidea</taxon>
        <taxon>Panagrolaimidae</taxon>
        <taxon>Panagrellus</taxon>
    </lineage>
</organism>
<dbReference type="WBParaSite" id="Pan_g9333.t1">
    <property type="protein sequence ID" value="Pan_g9333.t1"/>
    <property type="gene ID" value="Pan_g9333"/>
</dbReference>
<dbReference type="Proteomes" id="UP000492821">
    <property type="component" value="Unassembled WGS sequence"/>
</dbReference>
<dbReference type="GO" id="GO:0005737">
    <property type="term" value="C:cytoplasm"/>
    <property type="evidence" value="ECO:0007669"/>
    <property type="project" value="TreeGrafter"/>
</dbReference>
<dbReference type="InterPro" id="IPR011333">
    <property type="entry name" value="SKP1/BTB/POZ_sf"/>
</dbReference>
<dbReference type="PROSITE" id="PS50097">
    <property type="entry name" value="BTB"/>
    <property type="match status" value="1"/>
</dbReference>
<dbReference type="PANTHER" id="PTHR46306">
    <property type="entry name" value="BTB/POZ DOMAIN-CONTAINING PROTEIN 9"/>
    <property type="match status" value="1"/>
</dbReference>
<dbReference type="Pfam" id="PF00651">
    <property type="entry name" value="BTB"/>
    <property type="match status" value="1"/>
</dbReference>
<evidence type="ECO:0000259" key="1">
    <source>
        <dbReference type="PROSITE" id="PS50097"/>
    </source>
</evidence>
<dbReference type="Pfam" id="PF07707">
    <property type="entry name" value="BACK"/>
    <property type="match status" value="1"/>
</dbReference>
<proteinExistence type="predicted"/>
<dbReference type="PANTHER" id="PTHR46306:SF1">
    <property type="entry name" value="BTB_POZ DOMAIN-CONTAINING PROTEIN 9"/>
    <property type="match status" value="1"/>
</dbReference>
<dbReference type="InterPro" id="IPR011705">
    <property type="entry name" value="BACK"/>
</dbReference>
<dbReference type="GO" id="GO:0050804">
    <property type="term" value="P:modulation of chemical synaptic transmission"/>
    <property type="evidence" value="ECO:0007669"/>
    <property type="project" value="TreeGrafter"/>
</dbReference>
<keyword evidence="2" id="KW-1185">Reference proteome</keyword>